<evidence type="ECO:0000313" key="3">
    <source>
        <dbReference type="Proteomes" id="UP001147752"/>
    </source>
</evidence>
<proteinExistence type="predicted"/>
<dbReference type="OrthoDB" id="4491582at2759"/>
<protein>
    <submittedName>
        <fullName evidence="2">Uncharacterized protein</fullName>
    </submittedName>
</protein>
<evidence type="ECO:0000313" key="2">
    <source>
        <dbReference type="EMBL" id="KAJ5365466.1"/>
    </source>
</evidence>
<accession>A0A9W9RSK2</accession>
<dbReference type="EMBL" id="JAPZBT010000003">
    <property type="protein sequence ID" value="KAJ5365466.1"/>
    <property type="molecule type" value="Genomic_DNA"/>
</dbReference>
<dbReference type="AlphaFoldDB" id="A0A9W9RSK2"/>
<keyword evidence="1" id="KW-0175">Coiled coil</keyword>
<organism evidence="2 3">
    <name type="scientific">Penicillium concentricum</name>
    <dbReference type="NCBI Taxonomy" id="293559"/>
    <lineage>
        <taxon>Eukaryota</taxon>
        <taxon>Fungi</taxon>
        <taxon>Dikarya</taxon>
        <taxon>Ascomycota</taxon>
        <taxon>Pezizomycotina</taxon>
        <taxon>Eurotiomycetes</taxon>
        <taxon>Eurotiomycetidae</taxon>
        <taxon>Eurotiales</taxon>
        <taxon>Aspergillaceae</taxon>
        <taxon>Penicillium</taxon>
    </lineage>
</organism>
<reference evidence="2" key="1">
    <citation type="submission" date="2022-12" db="EMBL/GenBank/DDBJ databases">
        <authorList>
            <person name="Petersen C."/>
        </authorList>
    </citation>
    <scope>NUCLEOTIDE SEQUENCE</scope>
    <source>
        <strain evidence="2">IBT 3081</strain>
    </source>
</reference>
<keyword evidence="3" id="KW-1185">Reference proteome</keyword>
<dbReference type="GeneID" id="81465265"/>
<evidence type="ECO:0000256" key="1">
    <source>
        <dbReference type="SAM" id="Coils"/>
    </source>
</evidence>
<reference evidence="2" key="2">
    <citation type="journal article" date="2023" name="IMA Fungus">
        <title>Comparative genomic study of the Penicillium genus elucidates a diverse pangenome and 15 lateral gene transfer events.</title>
        <authorList>
            <person name="Petersen C."/>
            <person name="Sorensen T."/>
            <person name="Nielsen M.R."/>
            <person name="Sondergaard T.E."/>
            <person name="Sorensen J.L."/>
            <person name="Fitzpatrick D.A."/>
            <person name="Frisvad J.C."/>
            <person name="Nielsen K.L."/>
        </authorList>
    </citation>
    <scope>NUCLEOTIDE SEQUENCE</scope>
    <source>
        <strain evidence="2">IBT 3081</strain>
    </source>
</reference>
<name>A0A9W9RSK2_9EURO</name>
<sequence length="431" mass="48764">MSENATLAKNGKGSPLVLISARDKTAPEEDGDNMKQIQRLKREIDLLGIHHITKTSTLEQEIRYLQEENFELSRNLHWYKTQYDAKESGSFAPDEIEELNAELERRNIEIEEKIRQNSSLEEQLNTAEGLSAVLRDSQPGNQVSMMFSKDLTRLETAISQAALLLFQCLSDQQLLKLGKKPRKAPELHELIKSSLGKIGVLLSDSKFAFSALVFGFIRERVFYSSSWTTLQVEGHMLRGYKAAIQRVTPAGTLEGFHRAAVELMLEENHPFRDCWVQSHVEEVQCELLALLSPLLEAPKLEDFDRDIRNALRRAFTNAFHFRARCVPPRGTRYNLMQPSPGDIFDPEYMEAQRPDGSKISVPCGERHLVKFCVIGCLISHVVKEDPLSGDTFNAIDQPFLSVTQRDGITEIMARGCLRSGKAIVILEEPQP</sequence>
<comment type="caution">
    <text evidence="2">The sequence shown here is derived from an EMBL/GenBank/DDBJ whole genome shotgun (WGS) entry which is preliminary data.</text>
</comment>
<gene>
    <name evidence="2" type="ORF">N7517_008352</name>
</gene>
<dbReference type="Proteomes" id="UP001147752">
    <property type="component" value="Unassembled WGS sequence"/>
</dbReference>
<dbReference type="RefSeq" id="XP_056576933.1">
    <property type="nucleotide sequence ID" value="XM_056726082.1"/>
</dbReference>
<feature type="coiled-coil region" evidence="1">
    <location>
        <begin position="96"/>
        <end position="130"/>
    </location>
</feature>